<dbReference type="EMBL" id="SLXH01000010">
    <property type="protein sequence ID" value="TCP17945.1"/>
    <property type="molecule type" value="Genomic_DNA"/>
</dbReference>
<evidence type="ECO:0000313" key="6">
    <source>
        <dbReference type="EMBL" id="TCP17945.1"/>
    </source>
</evidence>
<evidence type="ECO:0000256" key="2">
    <source>
        <dbReference type="ARBA" id="ARBA00023015"/>
    </source>
</evidence>
<dbReference type="FunFam" id="1.10.10.10:FF:000001">
    <property type="entry name" value="LysR family transcriptional regulator"/>
    <property type="match status" value="1"/>
</dbReference>
<keyword evidence="2" id="KW-0805">Transcription regulation</keyword>
<evidence type="ECO:0000259" key="5">
    <source>
        <dbReference type="PROSITE" id="PS50931"/>
    </source>
</evidence>
<dbReference type="Pfam" id="PF00126">
    <property type="entry name" value="HTH_1"/>
    <property type="match status" value="1"/>
</dbReference>
<dbReference type="Gene3D" id="1.10.10.10">
    <property type="entry name" value="Winged helix-like DNA-binding domain superfamily/Winged helix DNA-binding domain"/>
    <property type="match status" value="1"/>
</dbReference>
<dbReference type="PANTHER" id="PTHR30537:SF35">
    <property type="entry name" value="TRANSCRIPTIONAL REGULATORY PROTEIN"/>
    <property type="match status" value="1"/>
</dbReference>
<dbReference type="PROSITE" id="PS50931">
    <property type="entry name" value="HTH_LYSR"/>
    <property type="match status" value="1"/>
</dbReference>
<reference evidence="6 7" key="1">
    <citation type="submission" date="2019-03" db="EMBL/GenBank/DDBJ databases">
        <title>Genomic Encyclopedia of Type Strains, Phase IV (KMG-IV): sequencing the most valuable type-strain genomes for metagenomic binning, comparative biology and taxonomic classification.</title>
        <authorList>
            <person name="Goeker M."/>
        </authorList>
    </citation>
    <scope>NUCLEOTIDE SEQUENCE [LARGE SCALE GENOMIC DNA]</scope>
    <source>
        <strain evidence="6 7">DSM 1837</strain>
    </source>
</reference>
<protein>
    <submittedName>
        <fullName evidence="6">LysR family transcriptional regulator</fullName>
    </submittedName>
</protein>
<evidence type="ECO:0000256" key="4">
    <source>
        <dbReference type="ARBA" id="ARBA00023163"/>
    </source>
</evidence>
<comment type="similarity">
    <text evidence="1">Belongs to the LysR transcriptional regulatory family.</text>
</comment>
<dbReference type="CDD" id="cd08422">
    <property type="entry name" value="PBP2_CrgA_like"/>
    <property type="match status" value="1"/>
</dbReference>
<dbReference type="GO" id="GO:0003700">
    <property type="term" value="F:DNA-binding transcription factor activity"/>
    <property type="evidence" value="ECO:0007669"/>
    <property type="project" value="InterPro"/>
</dbReference>
<dbReference type="InterPro" id="IPR036390">
    <property type="entry name" value="WH_DNA-bd_sf"/>
</dbReference>
<dbReference type="RefSeq" id="WP_119013835.1">
    <property type="nucleotide sequence ID" value="NZ_QXNC01000023.1"/>
</dbReference>
<dbReference type="SUPFAM" id="SSF53850">
    <property type="entry name" value="Periplasmic binding protein-like II"/>
    <property type="match status" value="1"/>
</dbReference>
<dbReference type="PANTHER" id="PTHR30537">
    <property type="entry name" value="HTH-TYPE TRANSCRIPTIONAL REGULATOR"/>
    <property type="match status" value="1"/>
</dbReference>
<evidence type="ECO:0000313" key="7">
    <source>
        <dbReference type="Proteomes" id="UP000295182"/>
    </source>
</evidence>
<dbReference type="InterPro" id="IPR058163">
    <property type="entry name" value="LysR-type_TF_proteobact-type"/>
</dbReference>
<name>A0A4R2NAF1_9BURK</name>
<accession>A0A4R2NAF1</accession>
<dbReference type="InterPro" id="IPR005119">
    <property type="entry name" value="LysR_subst-bd"/>
</dbReference>
<dbReference type="InterPro" id="IPR000847">
    <property type="entry name" value="LysR_HTH_N"/>
</dbReference>
<gene>
    <name evidence="6" type="ORF">EV674_11040</name>
</gene>
<dbReference type="Gene3D" id="3.40.190.290">
    <property type="match status" value="1"/>
</dbReference>
<dbReference type="Proteomes" id="UP000295182">
    <property type="component" value="Unassembled WGS sequence"/>
</dbReference>
<dbReference type="InterPro" id="IPR036388">
    <property type="entry name" value="WH-like_DNA-bd_sf"/>
</dbReference>
<dbReference type="SUPFAM" id="SSF46785">
    <property type="entry name" value="Winged helix' DNA-binding domain"/>
    <property type="match status" value="1"/>
</dbReference>
<evidence type="ECO:0000256" key="1">
    <source>
        <dbReference type="ARBA" id="ARBA00009437"/>
    </source>
</evidence>
<proteinExistence type="inferred from homology"/>
<dbReference type="GO" id="GO:0006351">
    <property type="term" value="P:DNA-templated transcription"/>
    <property type="evidence" value="ECO:0007669"/>
    <property type="project" value="TreeGrafter"/>
</dbReference>
<dbReference type="AlphaFoldDB" id="A0A4R2NAF1"/>
<dbReference type="GO" id="GO:0043565">
    <property type="term" value="F:sequence-specific DNA binding"/>
    <property type="evidence" value="ECO:0007669"/>
    <property type="project" value="TreeGrafter"/>
</dbReference>
<comment type="caution">
    <text evidence="6">The sequence shown here is derived from an EMBL/GenBank/DDBJ whole genome shotgun (WGS) entry which is preliminary data.</text>
</comment>
<evidence type="ECO:0000256" key="3">
    <source>
        <dbReference type="ARBA" id="ARBA00023125"/>
    </source>
</evidence>
<keyword evidence="7" id="KW-1185">Reference proteome</keyword>
<dbReference type="OrthoDB" id="9080899at2"/>
<organism evidence="6 7">
    <name type="scientific">Simplicispira metamorpha</name>
    <dbReference type="NCBI Taxonomy" id="80881"/>
    <lineage>
        <taxon>Bacteria</taxon>
        <taxon>Pseudomonadati</taxon>
        <taxon>Pseudomonadota</taxon>
        <taxon>Betaproteobacteria</taxon>
        <taxon>Burkholderiales</taxon>
        <taxon>Comamonadaceae</taxon>
        <taxon>Simplicispira</taxon>
    </lineage>
</organism>
<dbReference type="Pfam" id="PF03466">
    <property type="entry name" value="LysR_substrate"/>
    <property type="match status" value="1"/>
</dbReference>
<keyword evidence="4" id="KW-0804">Transcription</keyword>
<feature type="domain" description="HTH lysR-type" evidence="5">
    <location>
        <begin position="1"/>
        <end position="59"/>
    </location>
</feature>
<sequence length="313" mass="34373">MDRLQAMRAFARVADEGGFAAAARALDWSPPVVTRLVAELERHLGTRLLQRTTRKVALTEAGQAYLHRVRAILEEIDDAEAAATASTRDLRGTLHLMASPVLATHFLGPLMVPWRERHPRLLLDVSVDVRAAARVEEFDATLMVVPQGYDSNIVARALFQGQTIVVASPDYLARTGVPQQPQDLLQHHHYLRHSTPALRGQAGRRLRLQPAQGDGPAQELDIAVALQSTSADLLLRAALDGVGVAVMARLLAAPYLASGTLVQVLPDWIFSSYTVYAAVPSRRMVPARTRVFLDFVSEYVAQTLADPRSCQWP</sequence>
<keyword evidence="3" id="KW-0238">DNA-binding</keyword>